<dbReference type="SMART" id="SM00409">
    <property type="entry name" value="IG"/>
    <property type="match status" value="1"/>
</dbReference>
<dbReference type="SUPFAM" id="SSF48726">
    <property type="entry name" value="Immunoglobulin"/>
    <property type="match status" value="1"/>
</dbReference>
<feature type="compositionally biased region" description="Polar residues" evidence="2">
    <location>
        <begin position="836"/>
        <end position="853"/>
    </location>
</feature>
<feature type="region of interest" description="Disordered" evidence="2">
    <location>
        <begin position="203"/>
        <end position="229"/>
    </location>
</feature>
<reference evidence="4" key="2">
    <citation type="submission" date="2020-05" db="UniProtKB">
        <authorList>
            <consortium name="EnsemblMetazoa"/>
        </authorList>
    </citation>
    <scope>IDENTIFICATION</scope>
    <source>
        <strain evidence="4">CM1001059</strain>
    </source>
</reference>
<dbReference type="EnsemblMetazoa" id="AMEC020474-RA">
    <property type="protein sequence ID" value="AMEC020474-PA"/>
    <property type="gene ID" value="AMEC020474"/>
</dbReference>
<dbReference type="InterPro" id="IPR007110">
    <property type="entry name" value="Ig-like_dom"/>
</dbReference>
<dbReference type="PROSITE" id="PS50835">
    <property type="entry name" value="IG_LIKE"/>
    <property type="match status" value="1"/>
</dbReference>
<dbReference type="GO" id="GO:0045214">
    <property type="term" value="P:sarcomere organization"/>
    <property type="evidence" value="ECO:0007669"/>
    <property type="project" value="UniProtKB-ARBA"/>
</dbReference>
<comment type="subcellular location">
    <subcellularLocation>
        <location evidence="1">Cytoplasm</location>
        <location evidence="1">Myofibril</location>
    </subcellularLocation>
</comment>
<organism evidence="4 5">
    <name type="scientific">Anopheles melas</name>
    <dbReference type="NCBI Taxonomy" id="34690"/>
    <lineage>
        <taxon>Eukaryota</taxon>
        <taxon>Metazoa</taxon>
        <taxon>Ecdysozoa</taxon>
        <taxon>Arthropoda</taxon>
        <taxon>Hexapoda</taxon>
        <taxon>Insecta</taxon>
        <taxon>Pterygota</taxon>
        <taxon>Neoptera</taxon>
        <taxon>Endopterygota</taxon>
        <taxon>Diptera</taxon>
        <taxon>Nematocera</taxon>
        <taxon>Culicoidea</taxon>
        <taxon>Culicidae</taxon>
        <taxon>Anophelinae</taxon>
        <taxon>Anopheles</taxon>
    </lineage>
</organism>
<proteinExistence type="predicted"/>
<dbReference type="STRING" id="34690.A0A182UHF9"/>
<feature type="region of interest" description="Disordered" evidence="2">
    <location>
        <begin position="678"/>
        <end position="712"/>
    </location>
</feature>
<accession>A0A182UHF9</accession>
<name>A0A182UHF9_9DIPT</name>
<evidence type="ECO:0000256" key="2">
    <source>
        <dbReference type="SAM" id="MobiDB-lite"/>
    </source>
</evidence>
<dbReference type="InterPro" id="IPR003599">
    <property type="entry name" value="Ig_sub"/>
</dbReference>
<sequence>MEQQDEEVYKKKSVKETKKLFEESLLQQQAAYGELKAPRMVQGVRLPVAAAAPLPADFGYGAIAELGLEPGPQPTMGYAPKASSERKSSYYREQIEQSLLESMDKEPERVPAGGVKIIPPSPRKKSKPAAPAGQSDTAGGVPAPLEQPAEPQQGQQGAMTKSPFTATESEYESDMDGVTGARRQNGYLADTEEVVQKTAAVSFEQQQQQQTVQTETVEESKSNFLVNNDLPEDLQPVKVLPTEEPLPTLKHVPVPAAVQPVPEPAPVPEPTPVEPVPQQQQQQPLPQQPQPEPIAATPVQQNGYPTPSPAQPFLSDYESDAAAPSLAGYKPVHPVFAPPKQEFATGSAAPPPSVFDPIDKIQASQISAPADAPKIEKPKPISYVQQQQQQQQQQQYQSYQQQQTSSFQQQQTYQQQSYQSVQPPVQQSFPPAVQSMPAQYYTSVTGQPVTNTIETTNSLQMKETTESSNRVLNMQQTKQTAYLQRPGRFTPGEYRDSDGYDSDGNRIRPLWTPNPSDSDEPHYRSVRPNFQQPRSTSLPRQYERIQTPMEFDTLPVQMPTKIELSAGGVESSHQRSSSLSRQSTEIQTTTTMTTETLKTQTLDRYASKRMATAPVSNSRDDMAVKAHRVAPINYIQKQADGMAQSFKTKAYHFNNEVMTDMKKTPIKPILKNAYGAPMPQQQQMAPPQQLQQQQQQGSAVPPQVYREESRVSQYGTKHVDPDTGIIYFKYDFGYEFGIIFPGEGHRIVAGRAGGGSNGRKHPRYQNTAQFAAGDIEVPVQHERTGRSSVPTAGPTPYGVRSASVPATQMHASARYGPHPVPFAAPGPSAFQGGTGSDPTAQGFNRSTTSTPNVKHQEEGVPTKTPLFVAPLKDIAVVSGQPARFECIVACDAAPSIRWTKDEAPIEEGYKFVPEYRNGVCRLSLPVAYEGDAGRYCCLAENHLGYAATCAELTVANSDWRANQ</sequence>
<feature type="compositionally biased region" description="Low complexity" evidence="2">
    <location>
        <begin position="146"/>
        <end position="158"/>
    </location>
</feature>
<evidence type="ECO:0000259" key="3">
    <source>
        <dbReference type="PROSITE" id="PS50835"/>
    </source>
</evidence>
<feature type="compositionally biased region" description="Polar residues" evidence="2">
    <location>
        <begin position="528"/>
        <end position="538"/>
    </location>
</feature>
<feature type="domain" description="Ig-like" evidence="3">
    <location>
        <begin position="865"/>
        <end position="955"/>
    </location>
</feature>
<dbReference type="InterPro" id="IPR013783">
    <property type="entry name" value="Ig-like_fold"/>
</dbReference>
<keyword evidence="5" id="KW-1185">Reference proteome</keyword>
<reference evidence="5" key="1">
    <citation type="submission" date="2014-01" db="EMBL/GenBank/DDBJ databases">
        <title>The Genome Sequence of Anopheles melas CM1001059_A (V2).</title>
        <authorList>
            <consortium name="The Broad Institute Genomics Platform"/>
            <person name="Neafsey D.E."/>
            <person name="Besansky N."/>
            <person name="Howell P."/>
            <person name="Walton C."/>
            <person name="Young S.K."/>
            <person name="Zeng Q."/>
            <person name="Gargeya S."/>
            <person name="Fitzgerald M."/>
            <person name="Haas B."/>
            <person name="Abouelleil A."/>
            <person name="Allen A.W."/>
            <person name="Alvarado L."/>
            <person name="Arachchi H.M."/>
            <person name="Berlin A.M."/>
            <person name="Chapman S.B."/>
            <person name="Gainer-Dewar J."/>
            <person name="Goldberg J."/>
            <person name="Griggs A."/>
            <person name="Gujja S."/>
            <person name="Hansen M."/>
            <person name="Howarth C."/>
            <person name="Imamovic A."/>
            <person name="Ireland A."/>
            <person name="Larimer J."/>
            <person name="McCowan C."/>
            <person name="Murphy C."/>
            <person name="Pearson M."/>
            <person name="Poon T.W."/>
            <person name="Priest M."/>
            <person name="Roberts A."/>
            <person name="Saif S."/>
            <person name="Shea T."/>
            <person name="Sisk P."/>
            <person name="Sykes S."/>
            <person name="Wortman J."/>
            <person name="Nusbaum C."/>
            <person name="Birren B."/>
        </authorList>
    </citation>
    <scope>NUCLEOTIDE SEQUENCE [LARGE SCALE GENOMIC DNA]</scope>
    <source>
        <strain evidence="5">CM1001059</strain>
    </source>
</reference>
<protein>
    <submittedName>
        <fullName evidence="4">Ig-like domain-containing protein</fullName>
    </submittedName>
</protein>
<dbReference type="InterPro" id="IPR003598">
    <property type="entry name" value="Ig_sub2"/>
</dbReference>
<evidence type="ECO:0000256" key="1">
    <source>
        <dbReference type="ARBA" id="ARBA00004657"/>
    </source>
</evidence>
<dbReference type="Proteomes" id="UP000075902">
    <property type="component" value="Unassembled WGS sequence"/>
</dbReference>
<feature type="region of interest" description="Disordered" evidence="2">
    <location>
        <begin position="257"/>
        <end position="405"/>
    </location>
</feature>
<dbReference type="PANTHER" id="PTHR47633">
    <property type="entry name" value="IMMUNOGLOBULIN"/>
    <property type="match status" value="1"/>
</dbReference>
<feature type="compositionally biased region" description="Low complexity" evidence="2">
    <location>
        <begin position="678"/>
        <end position="703"/>
    </location>
</feature>
<dbReference type="Gene3D" id="2.60.40.10">
    <property type="entry name" value="Immunoglobulins"/>
    <property type="match status" value="1"/>
</dbReference>
<feature type="compositionally biased region" description="Basic and acidic residues" evidence="2">
    <location>
        <begin position="83"/>
        <end position="95"/>
    </location>
</feature>
<feature type="compositionally biased region" description="Basic and acidic residues" evidence="2">
    <location>
        <begin position="493"/>
        <end position="506"/>
    </location>
</feature>
<dbReference type="InterPro" id="IPR036179">
    <property type="entry name" value="Ig-like_dom_sf"/>
</dbReference>
<dbReference type="SMART" id="SM00408">
    <property type="entry name" value="IGc2"/>
    <property type="match status" value="1"/>
</dbReference>
<feature type="compositionally biased region" description="Low complexity" evidence="2">
    <location>
        <begin position="382"/>
        <end position="405"/>
    </location>
</feature>
<dbReference type="AlphaFoldDB" id="A0A182UHF9"/>
<dbReference type="Pfam" id="PF07679">
    <property type="entry name" value="I-set"/>
    <property type="match status" value="1"/>
</dbReference>
<feature type="compositionally biased region" description="Low complexity" evidence="2">
    <location>
        <begin position="574"/>
        <end position="590"/>
    </location>
</feature>
<feature type="compositionally biased region" description="Low complexity" evidence="2">
    <location>
        <begin position="276"/>
        <end position="285"/>
    </location>
</feature>
<feature type="region of interest" description="Disordered" evidence="2">
    <location>
        <begin position="68"/>
        <end position="186"/>
    </location>
</feature>
<feature type="region of interest" description="Disordered" evidence="2">
    <location>
        <begin position="567"/>
        <end position="590"/>
    </location>
</feature>
<feature type="compositionally biased region" description="Low complexity" evidence="2">
    <location>
        <begin position="204"/>
        <end position="215"/>
    </location>
</feature>
<dbReference type="GO" id="GO:0031430">
    <property type="term" value="C:M band"/>
    <property type="evidence" value="ECO:0007669"/>
    <property type="project" value="UniProtKB-ARBA"/>
</dbReference>
<feature type="region of interest" description="Disordered" evidence="2">
    <location>
        <begin position="833"/>
        <end position="859"/>
    </location>
</feature>
<evidence type="ECO:0000313" key="5">
    <source>
        <dbReference type="Proteomes" id="UP000075902"/>
    </source>
</evidence>
<feature type="region of interest" description="Disordered" evidence="2">
    <location>
        <begin position="487"/>
        <end position="538"/>
    </location>
</feature>
<evidence type="ECO:0000313" key="4">
    <source>
        <dbReference type="EnsemblMetazoa" id="AMEC020474-PA"/>
    </source>
</evidence>
<dbReference type="VEuPathDB" id="VectorBase:AMEC020474"/>
<feature type="compositionally biased region" description="Pro residues" evidence="2">
    <location>
        <begin position="261"/>
        <end position="275"/>
    </location>
</feature>
<dbReference type="FunFam" id="2.60.40.10:FF:000519">
    <property type="entry name" value="Muscle M-line assembly protein unc-89"/>
    <property type="match status" value="1"/>
</dbReference>
<dbReference type="InterPro" id="IPR013098">
    <property type="entry name" value="Ig_I-set"/>
</dbReference>